<dbReference type="FunCoup" id="H2ZTM7">
    <property type="interactions" value="509"/>
</dbReference>
<evidence type="ECO:0000256" key="11">
    <source>
        <dbReference type="ARBA" id="ARBA00023182"/>
    </source>
</evidence>
<evidence type="ECO:0000259" key="12">
    <source>
        <dbReference type="PROSITE" id="PS50835"/>
    </source>
</evidence>
<evidence type="ECO:0000313" key="13">
    <source>
        <dbReference type="Ensembl" id="ENSLACP00000000748.1"/>
    </source>
</evidence>
<dbReference type="Proteomes" id="UP000008672">
    <property type="component" value="Unassembled WGS sequence"/>
</dbReference>
<keyword evidence="14" id="KW-1185">Reference proteome</keyword>
<dbReference type="SMART" id="SM00920">
    <property type="entry name" value="MHC_II_alpha"/>
    <property type="match status" value="1"/>
</dbReference>
<dbReference type="InterPro" id="IPR007110">
    <property type="entry name" value="Ig-like_dom"/>
</dbReference>
<dbReference type="InterPro" id="IPR011162">
    <property type="entry name" value="MHC_I/II-like_Ag-recog"/>
</dbReference>
<dbReference type="SUPFAM" id="SSF48726">
    <property type="entry name" value="Immunoglobulin"/>
    <property type="match status" value="1"/>
</dbReference>
<keyword evidence="4" id="KW-0732">Signal</keyword>
<dbReference type="GO" id="GO:0042613">
    <property type="term" value="C:MHC class II protein complex"/>
    <property type="evidence" value="ECO:0007669"/>
    <property type="project" value="UniProtKB-KW"/>
</dbReference>
<dbReference type="PROSITE" id="PS50835">
    <property type="entry name" value="IG_LIKE"/>
    <property type="match status" value="1"/>
</dbReference>
<protein>
    <recommendedName>
        <fullName evidence="12">Ig-like domain-containing protein</fullName>
    </recommendedName>
</protein>
<dbReference type="PROSITE" id="PS00290">
    <property type="entry name" value="IG_MHC"/>
    <property type="match status" value="1"/>
</dbReference>
<dbReference type="InterPro" id="IPR001003">
    <property type="entry name" value="MHC_II_a_N"/>
</dbReference>
<keyword evidence="6" id="KW-1133">Transmembrane helix</keyword>
<evidence type="ECO:0000313" key="14">
    <source>
        <dbReference type="Proteomes" id="UP000008672"/>
    </source>
</evidence>
<reference evidence="14" key="1">
    <citation type="submission" date="2011-08" db="EMBL/GenBank/DDBJ databases">
        <title>The draft genome of Latimeria chalumnae.</title>
        <authorList>
            <person name="Di Palma F."/>
            <person name="Alfoldi J."/>
            <person name="Johnson J."/>
            <person name="Berlin A."/>
            <person name="Gnerre S."/>
            <person name="Jaffe D."/>
            <person name="MacCallum I."/>
            <person name="Young S."/>
            <person name="Walker B.J."/>
            <person name="Lander E."/>
            <person name="Lindblad-Toh K."/>
        </authorList>
    </citation>
    <scope>NUCLEOTIDE SEQUENCE [LARGE SCALE GENOMIC DNA]</scope>
    <source>
        <strain evidence="14">Wild caught</strain>
    </source>
</reference>
<dbReference type="GeneTree" id="ENSGT00940000161847"/>
<dbReference type="InterPro" id="IPR003597">
    <property type="entry name" value="Ig_C1-set"/>
</dbReference>
<dbReference type="InParanoid" id="H2ZTM7"/>
<keyword evidence="9" id="KW-1015">Disulfide bond</keyword>
<dbReference type="eggNOG" id="ENOG502RXYJ">
    <property type="taxonomic scope" value="Eukaryota"/>
</dbReference>
<dbReference type="InterPro" id="IPR036179">
    <property type="entry name" value="Ig-like_dom_sf"/>
</dbReference>
<reference evidence="13" key="3">
    <citation type="submission" date="2025-09" db="UniProtKB">
        <authorList>
            <consortium name="Ensembl"/>
        </authorList>
    </citation>
    <scope>IDENTIFICATION</scope>
</reference>
<comment type="similarity">
    <text evidence="2">Belongs to the MHC class II family.</text>
</comment>
<dbReference type="InterPro" id="IPR013783">
    <property type="entry name" value="Ig-like_fold"/>
</dbReference>
<organism evidence="13 14">
    <name type="scientific">Latimeria chalumnae</name>
    <name type="common">Coelacanth</name>
    <dbReference type="NCBI Taxonomy" id="7897"/>
    <lineage>
        <taxon>Eukaryota</taxon>
        <taxon>Metazoa</taxon>
        <taxon>Chordata</taxon>
        <taxon>Craniata</taxon>
        <taxon>Vertebrata</taxon>
        <taxon>Euteleostomi</taxon>
        <taxon>Coelacanthiformes</taxon>
        <taxon>Coelacanthidae</taxon>
        <taxon>Latimeria</taxon>
    </lineage>
</organism>
<dbReference type="Pfam" id="PF07654">
    <property type="entry name" value="C1-set"/>
    <property type="match status" value="1"/>
</dbReference>
<evidence type="ECO:0000256" key="10">
    <source>
        <dbReference type="ARBA" id="ARBA00023180"/>
    </source>
</evidence>
<dbReference type="InterPro" id="IPR050160">
    <property type="entry name" value="MHC/Immunoglobulin"/>
</dbReference>
<dbReference type="STRING" id="7897.ENSLACP00000000748"/>
<evidence type="ECO:0000256" key="5">
    <source>
        <dbReference type="ARBA" id="ARBA00022859"/>
    </source>
</evidence>
<keyword evidence="5" id="KW-0391">Immunity</keyword>
<dbReference type="InterPro" id="IPR003006">
    <property type="entry name" value="Ig/MHC_CS"/>
</dbReference>
<keyword evidence="3" id="KW-0812">Transmembrane</keyword>
<keyword evidence="11" id="KW-0491">MHC II</keyword>
<evidence type="ECO:0000256" key="6">
    <source>
        <dbReference type="ARBA" id="ARBA00022989"/>
    </source>
</evidence>
<dbReference type="GO" id="GO:0002504">
    <property type="term" value="P:antigen processing and presentation of peptide or polysaccharide antigen via MHC class II"/>
    <property type="evidence" value="ECO:0007669"/>
    <property type="project" value="UniProtKB-KW"/>
</dbReference>
<dbReference type="OMA" id="EFNMTIV"/>
<dbReference type="AlphaFoldDB" id="H2ZTM7"/>
<dbReference type="SUPFAM" id="SSF54452">
    <property type="entry name" value="MHC antigen-recognition domain"/>
    <property type="match status" value="1"/>
</dbReference>
<evidence type="ECO:0000256" key="4">
    <source>
        <dbReference type="ARBA" id="ARBA00022729"/>
    </source>
</evidence>
<feature type="domain" description="Ig-like" evidence="12">
    <location>
        <begin position="111"/>
        <end position="199"/>
    </location>
</feature>
<name>H2ZTM7_LATCH</name>
<evidence type="ECO:0000256" key="8">
    <source>
        <dbReference type="ARBA" id="ARBA00023136"/>
    </source>
</evidence>
<dbReference type="InterPro" id="IPR014745">
    <property type="entry name" value="MHC_II_a/b_N"/>
</dbReference>
<dbReference type="Gene3D" id="2.60.40.10">
    <property type="entry name" value="Immunoglobulins"/>
    <property type="match status" value="1"/>
</dbReference>
<dbReference type="Gene3D" id="3.10.320.10">
    <property type="entry name" value="Class II Histocompatibility Antigen, M Beta Chain, Chain B, domain 1"/>
    <property type="match status" value="1"/>
</dbReference>
<proteinExistence type="inferred from homology"/>
<keyword evidence="8" id="KW-0472">Membrane</keyword>
<dbReference type="Pfam" id="PF00993">
    <property type="entry name" value="MHC_II_alpha"/>
    <property type="match status" value="1"/>
</dbReference>
<reference evidence="13" key="2">
    <citation type="submission" date="2025-08" db="UniProtKB">
        <authorList>
            <consortium name="Ensembl"/>
        </authorList>
    </citation>
    <scope>IDENTIFICATION</scope>
</reference>
<dbReference type="HOGENOM" id="CLU_069380_0_1_1"/>
<dbReference type="SMART" id="SM00407">
    <property type="entry name" value="IGc1"/>
    <property type="match status" value="1"/>
</dbReference>
<evidence type="ECO:0000256" key="1">
    <source>
        <dbReference type="ARBA" id="ARBA00004479"/>
    </source>
</evidence>
<comment type="subcellular location">
    <subcellularLocation>
        <location evidence="1">Membrane</location>
        <topology evidence="1">Single-pass type I membrane protein</topology>
    </subcellularLocation>
</comment>
<accession>H2ZTM7</accession>
<evidence type="ECO:0000256" key="9">
    <source>
        <dbReference type="ARBA" id="ARBA00023157"/>
    </source>
</evidence>
<evidence type="ECO:0000256" key="2">
    <source>
        <dbReference type="ARBA" id="ARBA00007394"/>
    </source>
</evidence>
<dbReference type="EMBL" id="AFYH01271455">
    <property type="status" value="NOT_ANNOTATED_CDS"/>
    <property type="molecule type" value="Genomic_DNA"/>
</dbReference>
<sequence>FAVCGVCIKSSSVYLIGAAGLFLPVESEHTLFQIDFCQTGHPNGDYNFLFDEDEAFSVDLEEKEAVWRLPQFKDLTRYEVEVAVANMRTCESNLDIIIKTANESLTDNDPPEVRVYPEDQVEFGKSNILICFMDNFFPPVLNVSWYKNGELVSEGVSDTDFYHKADYGFRRFSFLVFTPEVGDIYSCHVEHWGLEEPLNKFWGKSP</sequence>
<keyword evidence="7" id="KW-1064">Adaptive immunity</keyword>
<dbReference type="PANTHER" id="PTHR19944:SF86">
    <property type="entry name" value="HLA CLASS II HISTOCOMPATIBILITY ANTIGEN, DR ALPHA CHAIN"/>
    <property type="match status" value="1"/>
</dbReference>
<evidence type="ECO:0000256" key="7">
    <source>
        <dbReference type="ARBA" id="ARBA00023130"/>
    </source>
</evidence>
<dbReference type="CDD" id="cd05767">
    <property type="entry name" value="IgC1_MHC_II_alpha"/>
    <property type="match status" value="1"/>
</dbReference>
<dbReference type="PANTHER" id="PTHR19944">
    <property type="entry name" value="MHC CLASS II-RELATED"/>
    <property type="match status" value="1"/>
</dbReference>
<evidence type="ECO:0000256" key="3">
    <source>
        <dbReference type="ARBA" id="ARBA00022692"/>
    </source>
</evidence>
<dbReference type="Ensembl" id="ENSLACT00000000754.1">
    <property type="protein sequence ID" value="ENSLACP00000000748.1"/>
    <property type="gene ID" value="ENSLACG00000000670.1"/>
</dbReference>
<dbReference type="GO" id="GO:0002250">
    <property type="term" value="P:adaptive immune response"/>
    <property type="evidence" value="ECO:0007669"/>
    <property type="project" value="UniProtKB-KW"/>
</dbReference>
<keyword evidence="10" id="KW-0325">Glycoprotein</keyword>